<dbReference type="Gene3D" id="1.10.510.10">
    <property type="entry name" value="Transferase(Phosphotransferase) domain 1"/>
    <property type="match status" value="1"/>
</dbReference>
<gene>
    <name evidence="2" type="ORF">GJ744_001313</name>
</gene>
<dbReference type="EMBL" id="JAACFV010000119">
    <property type="protein sequence ID" value="KAF7505094.1"/>
    <property type="molecule type" value="Genomic_DNA"/>
</dbReference>
<reference evidence="2" key="1">
    <citation type="submission" date="2020-02" db="EMBL/GenBank/DDBJ databases">
        <authorList>
            <person name="Palmer J.M."/>
        </authorList>
    </citation>
    <scope>NUCLEOTIDE SEQUENCE</scope>
    <source>
        <strain evidence="2">EPUS1.4</strain>
        <tissue evidence="2">Thallus</tissue>
    </source>
</reference>
<proteinExistence type="predicted"/>
<evidence type="ECO:0000313" key="3">
    <source>
        <dbReference type="Proteomes" id="UP000606974"/>
    </source>
</evidence>
<accession>A0A8H7ABS9</accession>
<dbReference type="InterPro" id="IPR011009">
    <property type="entry name" value="Kinase-like_dom_sf"/>
</dbReference>
<dbReference type="AlphaFoldDB" id="A0A8H7ABS9"/>
<protein>
    <recommendedName>
        <fullName evidence="1">Protein kinase domain-containing protein</fullName>
    </recommendedName>
</protein>
<name>A0A8H7ABS9_9EURO</name>
<feature type="domain" description="Protein kinase" evidence="1">
    <location>
        <begin position="61"/>
        <end position="245"/>
    </location>
</feature>
<evidence type="ECO:0000259" key="1">
    <source>
        <dbReference type="PROSITE" id="PS50011"/>
    </source>
</evidence>
<sequence length="245" mass="27418">MYLKKLNAAIRSKNELEMDDVIQEIFGLVAILCQPTFRELAPIPRDQLPRLRLDACLSPETFKLQVVTHGRKSKIIRRDDIAASTFALCGFDMVVVNKNLPNFHPSQIEVLEKVLGTRILKVSVNGQLRCCKMAGQWTHNSIFREVRLLQRILDAEIASSPQLPGLLGLITSKDGGVIGILMNYVQVSPDIPSLGSLNLDSVAKLRRKKWAGQIRSIVQQLHDIGVVWDDAKPGNILIDKRTMYG</sequence>
<dbReference type="OrthoDB" id="4062651at2759"/>
<keyword evidence="3" id="KW-1185">Reference proteome</keyword>
<evidence type="ECO:0000313" key="2">
    <source>
        <dbReference type="EMBL" id="KAF7505094.1"/>
    </source>
</evidence>
<dbReference type="SUPFAM" id="SSF56112">
    <property type="entry name" value="Protein kinase-like (PK-like)"/>
    <property type="match status" value="1"/>
</dbReference>
<organism evidence="2 3">
    <name type="scientific">Endocarpon pusillum</name>
    <dbReference type="NCBI Taxonomy" id="364733"/>
    <lineage>
        <taxon>Eukaryota</taxon>
        <taxon>Fungi</taxon>
        <taxon>Dikarya</taxon>
        <taxon>Ascomycota</taxon>
        <taxon>Pezizomycotina</taxon>
        <taxon>Eurotiomycetes</taxon>
        <taxon>Chaetothyriomycetidae</taxon>
        <taxon>Verrucariales</taxon>
        <taxon>Verrucariaceae</taxon>
        <taxon>Endocarpon</taxon>
    </lineage>
</organism>
<comment type="caution">
    <text evidence="2">The sequence shown here is derived from an EMBL/GenBank/DDBJ whole genome shotgun (WGS) entry which is preliminary data.</text>
</comment>
<dbReference type="GO" id="GO:0005524">
    <property type="term" value="F:ATP binding"/>
    <property type="evidence" value="ECO:0007669"/>
    <property type="project" value="InterPro"/>
</dbReference>
<dbReference type="PROSITE" id="PS50011">
    <property type="entry name" value="PROTEIN_KINASE_DOM"/>
    <property type="match status" value="1"/>
</dbReference>
<dbReference type="InterPro" id="IPR000719">
    <property type="entry name" value="Prot_kinase_dom"/>
</dbReference>
<dbReference type="GO" id="GO:0004672">
    <property type="term" value="F:protein kinase activity"/>
    <property type="evidence" value="ECO:0007669"/>
    <property type="project" value="InterPro"/>
</dbReference>
<dbReference type="Proteomes" id="UP000606974">
    <property type="component" value="Unassembled WGS sequence"/>
</dbReference>